<reference evidence="3" key="2">
    <citation type="submission" date="2025-08" db="UniProtKB">
        <authorList>
            <consortium name="RefSeq"/>
        </authorList>
    </citation>
    <scope>IDENTIFICATION</scope>
</reference>
<evidence type="ECO:0000313" key="2">
    <source>
        <dbReference type="Proteomes" id="UP000818029"/>
    </source>
</evidence>
<accession>A0A1U8PY93</accession>
<name>A0A1U8PY93_GOSHI</name>
<dbReference type="KEGG" id="ghi:107963188"/>
<reference evidence="2" key="1">
    <citation type="journal article" date="2020" name="Nat. Genet.">
        <title>Genomic diversifications of five Gossypium allopolyploid species and their impact on cotton improvement.</title>
        <authorList>
            <person name="Chen Z.J."/>
            <person name="Sreedasyam A."/>
            <person name="Ando A."/>
            <person name="Song Q."/>
            <person name="De Santiago L.M."/>
            <person name="Hulse-Kemp A.M."/>
            <person name="Ding M."/>
            <person name="Ye W."/>
            <person name="Kirkbride R.C."/>
            <person name="Jenkins J."/>
            <person name="Plott C."/>
            <person name="Lovell J."/>
            <person name="Lin Y.M."/>
            <person name="Vaughn R."/>
            <person name="Liu B."/>
            <person name="Simpson S."/>
            <person name="Scheffler B.E."/>
            <person name="Wen L."/>
            <person name="Saski C.A."/>
            <person name="Grover C.E."/>
            <person name="Hu G."/>
            <person name="Conover J.L."/>
            <person name="Carlson J.W."/>
            <person name="Shu S."/>
            <person name="Boston L.B."/>
            <person name="Williams M."/>
            <person name="Peterson D.G."/>
            <person name="McGee K."/>
            <person name="Jones D.C."/>
            <person name="Wendel J.F."/>
            <person name="Stelly D.M."/>
            <person name="Grimwood J."/>
            <person name="Schmutz J."/>
        </authorList>
    </citation>
    <scope>NUCLEOTIDE SEQUENCE [LARGE SCALE GENOMIC DNA]</scope>
    <source>
        <strain evidence="2">cv. TM-1</strain>
    </source>
</reference>
<keyword evidence="2" id="KW-1185">Reference proteome</keyword>
<organism evidence="2 3">
    <name type="scientific">Gossypium hirsutum</name>
    <name type="common">Upland cotton</name>
    <name type="synonym">Gossypium mexicanum</name>
    <dbReference type="NCBI Taxonomy" id="3635"/>
    <lineage>
        <taxon>Eukaryota</taxon>
        <taxon>Viridiplantae</taxon>
        <taxon>Streptophyta</taxon>
        <taxon>Embryophyta</taxon>
        <taxon>Tracheophyta</taxon>
        <taxon>Spermatophyta</taxon>
        <taxon>Magnoliopsida</taxon>
        <taxon>eudicotyledons</taxon>
        <taxon>Gunneridae</taxon>
        <taxon>Pentapetalae</taxon>
        <taxon>rosids</taxon>
        <taxon>malvids</taxon>
        <taxon>Malvales</taxon>
        <taxon>Malvaceae</taxon>
        <taxon>Malvoideae</taxon>
        <taxon>Gossypium</taxon>
    </lineage>
</organism>
<protein>
    <submittedName>
        <fullName evidence="3">Homer protein homolog 3-like</fullName>
    </submittedName>
</protein>
<feature type="compositionally biased region" description="Basic and acidic residues" evidence="1">
    <location>
        <begin position="52"/>
        <end position="66"/>
    </location>
</feature>
<dbReference type="PANTHER" id="PTHR48200:SF1">
    <property type="entry name" value="AMINOTRANSFERASE-LIKE PLANT MOBILE DOMAIN-CONTAINING PROTEIN"/>
    <property type="match status" value="1"/>
</dbReference>
<dbReference type="SUPFAM" id="SSF57997">
    <property type="entry name" value="Tropomyosin"/>
    <property type="match status" value="1"/>
</dbReference>
<dbReference type="RefSeq" id="XP_016755249.1">
    <property type="nucleotide sequence ID" value="XM_016899760.1"/>
</dbReference>
<evidence type="ECO:0000313" key="3">
    <source>
        <dbReference type="RefSeq" id="XP_016755249.1"/>
    </source>
</evidence>
<sequence>MHLKLDVEIQKSEAEKLQKRKNEVEEDLESLKTNYKKLRLSMRTAGLGKTSEQWRQEVQEEKTRADQWKKRFQEAQARNEALEKSLSKSKNEKDELRARVAELERSLCLYRNRNSVTELKASLSKIEEMKGKIEELETALQSCEMRIGFLEANEEQWKGQLHHSQDQVRSRDYIMGQAITQIREVADYLQSLVVQVDVLSVKYELESDRGQELASLLRKIKALSVRAKSYL</sequence>
<proteinExistence type="predicted"/>
<feature type="region of interest" description="Disordered" evidence="1">
    <location>
        <begin position="46"/>
        <end position="66"/>
    </location>
</feature>
<evidence type="ECO:0000256" key="1">
    <source>
        <dbReference type="SAM" id="MobiDB-lite"/>
    </source>
</evidence>
<dbReference type="GeneID" id="107963188"/>
<dbReference type="Proteomes" id="UP000818029">
    <property type="component" value="Chromosome A06"/>
</dbReference>
<gene>
    <name evidence="3" type="primary">LOC107963188</name>
</gene>
<dbReference type="PANTHER" id="PTHR48200">
    <property type="entry name" value="PROTEIN, PUTATIVE-RELATED"/>
    <property type="match status" value="1"/>
</dbReference>
<dbReference type="AlphaFoldDB" id="A0A1U8PY93"/>
<dbReference type="PaxDb" id="3635-A0A1U8PY93"/>
<dbReference type="Gene3D" id="1.10.287.1490">
    <property type="match status" value="1"/>
</dbReference>